<name>A0A1G2K8V4_9BACT</name>
<dbReference type="EMBL" id="MHQC01000003">
    <property type="protein sequence ID" value="OGZ95856.1"/>
    <property type="molecule type" value="Genomic_DNA"/>
</dbReference>
<reference evidence="1 2" key="1">
    <citation type="journal article" date="2016" name="Nat. Commun.">
        <title>Thousands of microbial genomes shed light on interconnected biogeochemical processes in an aquifer system.</title>
        <authorList>
            <person name="Anantharaman K."/>
            <person name="Brown C.T."/>
            <person name="Hug L.A."/>
            <person name="Sharon I."/>
            <person name="Castelle C.J."/>
            <person name="Probst A.J."/>
            <person name="Thomas B.C."/>
            <person name="Singh A."/>
            <person name="Wilkins M.J."/>
            <person name="Karaoz U."/>
            <person name="Brodie E.L."/>
            <person name="Williams K.H."/>
            <person name="Hubbard S.S."/>
            <person name="Banfield J.F."/>
        </authorList>
    </citation>
    <scope>NUCLEOTIDE SEQUENCE [LARGE SCALE GENOMIC DNA]</scope>
</reference>
<gene>
    <name evidence="1" type="ORF">A2633_02355</name>
</gene>
<organism evidence="1 2">
    <name type="scientific">Candidatus Sungbacteria bacterium RIFCSPHIGHO2_01_FULL_47_32</name>
    <dbReference type="NCBI Taxonomy" id="1802264"/>
    <lineage>
        <taxon>Bacteria</taxon>
        <taxon>Candidatus Sungiibacteriota</taxon>
    </lineage>
</organism>
<accession>A0A1G2K8V4</accession>
<dbReference type="Proteomes" id="UP000177152">
    <property type="component" value="Unassembled WGS sequence"/>
</dbReference>
<comment type="caution">
    <text evidence="1">The sequence shown here is derived from an EMBL/GenBank/DDBJ whole genome shotgun (WGS) entry which is preliminary data.</text>
</comment>
<evidence type="ECO:0000313" key="1">
    <source>
        <dbReference type="EMBL" id="OGZ95856.1"/>
    </source>
</evidence>
<sequence>MSRTLKFRDLGVGKKFVGTLIGLGAPKKPQNFIKICLASSVRLTGSRWNAVRLSDGDLCAFAPTAEVTPLGRKELGKIFEE</sequence>
<protein>
    <submittedName>
        <fullName evidence="1">Uncharacterized protein</fullName>
    </submittedName>
</protein>
<dbReference type="AlphaFoldDB" id="A0A1G2K8V4"/>
<proteinExistence type="predicted"/>
<evidence type="ECO:0000313" key="2">
    <source>
        <dbReference type="Proteomes" id="UP000177152"/>
    </source>
</evidence>